<comment type="caution">
    <text evidence="1">The sequence shown here is derived from an EMBL/GenBank/DDBJ whole genome shotgun (WGS) entry which is preliminary data.</text>
</comment>
<reference evidence="1" key="1">
    <citation type="journal article" date="2023" name="Plant J.">
        <title>The genome of the king protea, Protea cynaroides.</title>
        <authorList>
            <person name="Chang J."/>
            <person name="Duong T.A."/>
            <person name="Schoeman C."/>
            <person name="Ma X."/>
            <person name="Roodt D."/>
            <person name="Barker N."/>
            <person name="Li Z."/>
            <person name="Van de Peer Y."/>
            <person name="Mizrachi E."/>
        </authorList>
    </citation>
    <scope>NUCLEOTIDE SEQUENCE</scope>
    <source>
        <tissue evidence="1">Young leaves</tissue>
    </source>
</reference>
<evidence type="ECO:0000313" key="2">
    <source>
        <dbReference type="Proteomes" id="UP001141806"/>
    </source>
</evidence>
<protein>
    <submittedName>
        <fullName evidence="1">Uncharacterized protein</fullName>
    </submittedName>
</protein>
<accession>A0A9Q0H3Y5</accession>
<dbReference type="AlphaFoldDB" id="A0A9Q0H3Y5"/>
<evidence type="ECO:0000313" key="1">
    <source>
        <dbReference type="EMBL" id="KAJ4956679.1"/>
    </source>
</evidence>
<keyword evidence="2" id="KW-1185">Reference proteome</keyword>
<dbReference type="EMBL" id="JAMYWD010000011">
    <property type="protein sequence ID" value="KAJ4956679.1"/>
    <property type="molecule type" value="Genomic_DNA"/>
</dbReference>
<gene>
    <name evidence="1" type="ORF">NE237_013462</name>
</gene>
<name>A0A9Q0H3Y5_9MAGN</name>
<sequence>MEVNTNEYESVDNSCHFACQVNPQVRMVCIPKWWMNSARRLPPKRKMLHFFGSFYRSNISLNGHLSAAGVLHPSERSSKFQHLYLAFLFNPSTLESPFASKSLSSRCTSNIHEINLSSSSLQDSCTFLKSAGLTSKQAIHGLIKFNSESGAQKPFGFPIETVLENEATSPKLPGTKFSNRTFLAKKVLLENFVPRTTKMCPDYGNGSDYGNEDETLWDALLSFPLVKQVWAEPDLGIRTEAIVTSSLPVLVRGISPKSYKNIATNLIRRGNLLAYSIWQARNQLEFQNKGWSPMHANKKFDT</sequence>
<organism evidence="1 2">
    <name type="scientific">Protea cynaroides</name>
    <dbReference type="NCBI Taxonomy" id="273540"/>
    <lineage>
        <taxon>Eukaryota</taxon>
        <taxon>Viridiplantae</taxon>
        <taxon>Streptophyta</taxon>
        <taxon>Embryophyta</taxon>
        <taxon>Tracheophyta</taxon>
        <taxon>Spermatophyta</taxon>
        <taxon>Magnoliopsida</taxon>
        <taxon>Proteales</taxon>
        <taxon>Proteaceae</taxon>
        <taxon>Protea</taxon>
    </lineage>
</organism>
<dbReference type="Proteomes" id="UP001141806">
    <property type="component" value="Unassembled WGS sequence"/>
</dbReference>
<proteinExistence type="predicted"/>